<keyword evidence="1" id="KW-0812">Transmembrane</keyword>
<dbReference type="EMBL" id="MT142784">
    <property type="protein sequence ID" value="QJA88507.1"/>
    <property type="molecule type" value="Genomic_DNA"/>
</dbReference>
<organism evidence="2">
    <name type="scientific">viral metagenome</name>
    <dbReference type="NCBI Taxonomy" id="1070528"/>
    <lineage>
        <taxon>unclassified sequences</taxon>
        <taxon>metagenomes</taxon>
        <taxon>organismal metagenomes</taxon>
    </lineage>
</organism>
<reference evidence="2" key="1">
    <citation type="submission" date="2020-03" db="EMBL/GenBank/DDBJ databases">
        <title>The deep terrestrial virosphere.</title>
        <authorList>
            <person name="Holmfeldt K."/>
            <person name="Nilsson E."/>
            <person name="Simone D."/>
            <person name="Lopez-Fernandez M."/>
            <person name="Wu X."/>
            <person name="de Brujin I."/>
            <person name="Lundin D."/>
            <person name="Andersson A."/>
            <person name="Bertilsson S."/>
            <person name="Dopson M."/>
        </authorList>
    </citation>
    <scope>NUCLEOTIDE SEQUENCE</scope>
    <source>
        <strain evidence="2">MM415B02748</strain>
    </source>
</reference>
<keyword evidence="1" id="KW-1133">Transmembrane helix</keyword>
<dbReference type="AlphaFoldDB" id="A0A6M3L1S1"/>
<gene>
    <name evidence="2" type="ORF">MM415B02748_0004</name>
</gene>
<name>A0A6M3L1S1_9ZZZZ</name>
<protein>
    <submittedName>
        <fullName evidence="2">Uncharacterized protein</fullName>
    </submittedName>
</protein>
<feature type="transmembrane region" description="Helical" evidence="1">
    <location>
        <begin position="91"/>
        <end position="111"/>
    </location>
</feature>
<feature type="transmembrane region" description="Helical" evidence="1">
    <location>
        <begin position="12"/>
        <end position="34"/>
    </location>
</feature>
<proteinExistence type="predicted"/>
<accession>A0A6M3L1S1</accession>
<keyword evidence="1" id="KW-0472">Membrane</keyword>
<evidence type="ECO:0000313" key="2">
    <source>
        <dbReference type="EMBL" id="QJA88507.1"/>
    </source>
</evidence>
<sequence>MLWDLSILPSYFRYGQAILATLVLLILAVLCFYLSGCSTVKRPVVKDGSLRAFSLTQQDNLEQKFQEVIDYCEPRLQGYENKSNVQASKAYWMNMSGLVSGAVIAPALLASGVGNPIGLGIITALSGWAGATPFASESLKVSGLSGSAVAEMRNAIVERIRDKAAIALDATKPYDERRAAIMGIVGECTIYPIVIPGE</sequence>
<evidence type="ECO:0000256" key="1">
    <source>
        <dbReference type="SAM" id="Phobius"/>
    </source>
</evidence>